<evidence type="ECO:0000313" key="5">
    <source>
        <dbReference type="Proteomes" id="UP000306985"/>
    </source>
</evidence>
<dbReference type="Proteomes" id="UP000306985">
    <property type="component" value="Unassembled WGS sequence"/>
</dbReference>
<dbReference type="InterPro" id="IPR028087">
    <property type="entry name" value="Tad_N"/>
</dbReference>
<name>A0A4U6QLH4_9ACTN</name>
<dbReference type="AlphaFoldDB" id="A0A4U6QLH4"/>
<evidence type="ECO:0000259" key="3">
    <source>
        <dbReference type="Pfam" id="PF13400"/>
    </source>
</evidence>
<feature type="region of interest" description="Disordered" evidence="1">
    <location>
        <begin position="1"/>
        <end position="33"/>
    </location>
</feature>
<feature type="compositionally biased region" description="Polar residues" evidence="1">
    <location>
        <begin position="164"/>
        <end position="173"/>
    </location>
</feature>
<feature type="region of interest" description="Disordered" evidence="1">
    <location>
        <begin position="149"/>
        <end position="173"/>
    </location>
</feature>
<sequence>MSAISGRGEMSRHLRPRRHPPPGRHPGPGRSDDGSIAPLILGLTGALMLLCVGVIAGGSAFLAHQRLQSLCDGAVAAAVGALDPRRTSAAGASSSDAVAAADSYLAVRGPDVRAAVQIGARSVSATCRNRAEVALGAVFGRPTVDQSVTADSEPFQRAAADPPSVSTPADTAL</sequence>
<keyword evidence="2" id="KW-0812">Transmembrane</keyword>
<feature type="domain" description="Putative Flp pilus-assembly TadG-like N-terminal" evidence="3">
    <location>
        <begin position="34"/>
        <end position="79"/>
    </location>
</feature>
<keyword evidence="2" id="KW-1133">Transmembrane helix</keyword>
<feature type="transmembrane region" description="Helical" evidence="2">
    <location>
        <begin position="36"/>
        <end position="62"/>
    </location>
</feature>
<dbReference type="EMBL" id="SZZH01000001">
    <property type="protein sequence ID" value="TKV61353.1"/>
    <property type="molecule type" value="Genomic_DNA"/>
</dbReference>
<keyword evidence="2" id="KW-0472">Membrane</keyword>
<evidence type="ECO:0000256" key="1">
    <source>
        <dbReference type="SAM" id="MobiDB-lite"/>
    </source>
</evidence>
<protein>
    <recommendedName>
        <fullName evidence="3">Putative Flp pilus-assembly TadG-like N-terminal domain-containing protein</fullName>
    </recommendedName>
</protein>
<dbReference type="Pfam" id="PF13400">
    <property type="entry name" value="Tad"/>
    <property type="match status" value="1"/>
</dbReference>
<evidence type="ECO:0000256" key="2">
    <source>
        <dbReference type="SAM" id="Phobius"/>
    </source>
</evidence>
<reference evidence="4 5" key="1">
    <citation type="submission" date="2019-05" db="EMBL/GenBank/DDBJ databases">
        <title>Nakamurella sp. N5BH11, whole genome shotgun sequence.</title>
        <authorList>
            <person name="Tuo L."/>
        </authorList>
    </citation>
    <scope>NUCLEOTIDE SEQUENCE [LARGE SCALE GENOMIC DNA]</scope>
    <source>
        <strain evidence="4 5">N5BH11</strain>
    </source>
</reference>
<keyword evidence="5" id="KW-1185">Reference proteome</keyword>
<proteinExistence type="predicted"/>
<organism evidence="4 5">
    <name type="scientific">Nakamurella flava</name>
    <dbReference type="NCBI Taxonomy" id="2576308"/>
    <lineage>
        <taxon>Bacteria</taxon>
        <taxon>Bacillati</taxon>
        <taxon>Actinomycetota</taxon>
        <taxon>Actinomycetes</taxon>
        <taxon>Nakamurellales</taxon>
        <taxon>Nakamurellaceae</taxon>
        <taxon>Nakamurella</taxon>
    </lineage>
</organism>
<comment type="caution">
    <text evidence="4">The sequence shown here is derived from an EMBL/GenBank/DDBJ whole genome shotgun (WGS) entry which is preliminary data.</text>
</comment>
<gene>
    <name evidence="4" type="ORF">FDO65_07080</name>
</gene>
<evidence type="ECO:0000313" key="4">
    <source>
        <dbReference type="EMBL" id="TKV61353.1"/>
    </source>
</evidence>
<feature type="compositionally biased region" description="Basic residues" evidence="1">
    <location>
        <begin position="13"/>
        <end position="22"/>
    </location>
</feature>
<accession>A0A4U6QLH4</accession>